<organism evidence="1">
    <name type="scientific">Cyanothece sp. (strain PCC 7425 / ATCC 29141)</name>
    <dbReference type="NCBI Taxonomy" id="395961"/>
    <lineage>
        <taxon>Bacteria</taxon>
        <taxon>Bacillati</taxon>
        <taxon>Cyanobacteriota</taxon>
        <taxon>Cyanophyceae</taxon>
        <taxon>Gomontiellales</taxon>
        <taxon>Cyanothecaceae</taxon>
        <taxon>Cyanothece</taxon>
    </lineage>
</organism>
<protein>
    <submittedName>
        <fullName evidence="1">CRISPR-associated protein, Cse3 family</fullName>
    </submittedName>
</protein>
<gene>
    <name evidence="1" type="ordered locus">Cyan7425_4089</name>
</gene>
<dbReference type="OrthoDB" id="9795689at2"/>
<dbReference type="STRING" id="395961.Cyan7425_4089"/>
<dbReference type="InterPro" id="IPR010179">
    <property type="entry name" value="CRISPR-assoc_prot_Cse3"/>
</dbReference>
<proteinExistence type="predicted"/>
<reference evidence="1" key="1">
    <citation type="submission" date="2009-01" db="EMBL/GenBank/DDBJ databases">
        <title>Complete sequence of chromosome Cyanothece sp. PCC 7425.</title>
        <authorList>
            <consortium name="US DOE Joint Genome Institute"/>
            <person name="Lucas S."/>
            <person name="Copeland A."/>
            <person name="Lapidus A."/>
            <person name="Glavina del Rio T."/>
            <person name="Dalin E."/>
            <person name="Tice H."/>
            <person name="Bruce D."/>
            <person name="Goodwin L."/>
            <person name="Pitluck S."/>
            <person name="Sims D."/>
            <person name="Meineke L."/>
            <person name="Brettin T."/>
            <person name="Detter J.C."/>
            <person name="Han C."/>
            <person name="Larimer F."/>
            <person name="Land M."/>
            <person name="Hauser L."/>
            <person name="Kyrpides N."/>
            <person name="Ovchinnikova G."/>
            <person name="Liberton M."/>
            <person name="Stoeckel J."/>
            <person name="Banerjee A."/>
            <person name="Singh A."/>
            <person name="Page L."/>
            <person name="Sato H."/>
            <person name="Zhao L."/>
            <person name="Sherman L."/>
            <person name="Pakrasi H."/>
            <person name="Richardson P."/>
        </authorList>
    </citation>
    <scope>NUCLEOTIDE SEQUENCE</scope>
    <source>
        <strain evidence="1">PCC 7425</strain>
    </source>
</reference>
<dbReference type="SUPFAM" id="SSF117987">
    <property type="entry name" value="CRISPR-associated protein"/>
    <property type="match status" value="2"/>
</dbReference>
<dbReference type="SMART" id="SM01101">
    <property type="entry name" value="CRISPR_assoc"/>
    <property type="match status" value="1"/>
</dbReference>
<dbReference type="Gene3D" id="3.30.70.1210">
    <property type="entry name" value="Crispr-associated protein, domain 2"/>
    <property type="match status" value="1"/>
</dbReference>
<sequence length="206" mass="23694">MYLSKLVLNERDRTVQRDLSNVHALHQRIMQAFPDEQRENPRADWNVLFRQEPDISIVLVQSEIEPNWTHLSYNYLLQPPQLTSVNFVTSRLEPGRAFQFRLKANPSKRDKQSRKLIGMFHQADQIAWLERQAEQRGFKLLGVDVIPTPNVFGMKEKGKPPIQILTVMYQGILQITDSAPFINAIQQGIGRGRSYGCGLLSIARVN</sequence>
<dbReference type="EMBL" id="CP001344">
    <property type="protein sequence ID" value="ACL46403.1"/>
    <property type="molecule type" value="Genomic_DNA"/>
</dbReference>
<name>B8HWH7_CYAP4</name>
<accession>B8HWH7</accession>
<dbReference type="CDD" id="cd09727">
    <property type="entry name" value="Cas6_I-E"/>
    <property type="match status" value="1"/>
</dbReference>
<dbReference type="AlphaFoldDB" id="B8HWH7"/>
<dbReference type="eggNOG" id="ENOG5032RWI">
    <property type="taxonomic scope" value="Bacteria"/>
</dbReference>
<dbReference type="Gene3D" id="3.30.70.1200">
    <property type="entry name" value="Crispr-associated protein, domain 1"/>
    <property type="match status" value="1"/>
</dbReference>
<dbReference type="Pfam" id="PF08798">
    <property type="entry name" value="CRISPR_assoc"/>
    <property type="match status" value="1"/>
</dbReference>
<evidence type="ECO:0000313" key="1">
    <source>
        <dbReference type="EMBL" id="ACL46403.1"/>
    </source>
</evidence>
<dbReference type="KEGG" id="cyn:Cyan7425_4089"/>
<dbReference type="NCBIfam" id="TIGR01907">
    <property type="entry name" value="casE_Cse3"/>
    <property type="match status" value="1"/>
</dbReference>
<dbReference type="HOGENOM" id="CLU_080982_0_0_3"/>